<dbReference type="PANTHER" id="PTHR43774">
    <property type="entry name" value="PEPTIDE METHIONINE SULFOXIDE REDUCTASE"/>
    <property type="match status" value="1"/>
</dbReference>
<dbReference type="Gene3D" id="3.30.1060.10">
    <property type="entry name" value="Peptide methionine sulphoxide reductase MsrA"/>
    <property type="match status" value="1"/>
</dbReference>
<dbReference type="RefSeq" id="XP_006812284.1">
    <property type="nucleotide sequence ID" value="XM_006812221.1"/>
</dbReference>
<feature type="domain" description="Selenoprotein methionine sulfoxide reductase A helical" evidence="6">
    <location>
        <begin position="97"/>
        <end position="139"/>
    </location>
</feature>
<dbReference type="Proteomes" id="UP000694865">
    <property type="component" value="Unplaced"/>
</dbReference>
<evidence type="ECO:0000259" key="5">
    <source>
        <dbReference type="Pfam" id="PF01625"/>
    </source>
</evidence>
<reference evidence="8" key="1">
    <citation type="submission" date="2025-08" db="UniProtKB">
        <authorList>
            <consortium name="RefSeq"/>
        </authorList>
    </citation>
    <scope>IDENTIFICATION</scope>
    <source>
        <tissue evidence="8">Testes</tissue>
    </source>
</reference>
<dbReference type="PANTHER" id="PTHR43774:SF1">
    <property type="entry name" value="PEPTIDE METHIONINE SULFOXIDE REDUCTASE MSRA 2"/>
    <property type="match status" value="1"/>
</dbReference>
<proteinExistence type="inferred from homology"/>
<dbReference type="Pfam" id="PF20939">
    <property type="entry name" value="MsrA_helical"/>
    <property type="match status" value="1"/>
</dbReference>
<evidence type="ECO:0000256" key="4">
    <source>
        <dbReference type="ARBA" id="ARBA00030643"/>
    </source>
</evidence>
<dbReference type="InterPro" id="IPR049006">
    <property type="entry name" value="MsrA_helical"/>
</dbReference>
<organism evidence="7 8">
    <name type="scientific">Saccoglossus kowalevskii</name>
    <name type="common">Acorn worm</name>
    <dbReference type="NCBI Taxonomy" id="10224"/>
    <lineage>
        <taxon>Eukaryota</taxon>
        <taxon>Metazoa</taxon>
        <taxon>Hemichordata</taxon>
        <taxon>Enteropneusta</taxon>
        <taxon>Harrimaniidae</taxon>
        <taxon>Saccoglossus</taxon>
    </lineage>
</organism>
<feature type="domain" description="Peptide methionine sulphoxide reductase MsrA" evidence="5">
    <location>
        <begin position="2"/>
        <end position="88"/>
    </location>
</feature>
<accession>A0ABM0LWZ3</accession>
<evidence type="ECO:0000256" key="1">
    <source>
        <dbReference type="ARBA" id="ARBA00005591"/>
    </source>
</evidence>
<sequence length="149" mass="17455">MDFDPKTVSYESLLKMFWENHDSTACHNRQYMSAIFYHDDQQKELAEKTRDEHQKTLSRTIATKIKKADRFYEAEDYHQKYLLRNNRGLFASLNLSAKEILNSHVATRLNGYVGGYGMLEQFNKECDKLGLSSEQAKYIRQAARRGPLH</sequence>
<keyword evidence="7" id="KW-1185">Reference proteome</keyword>
<evidence type="ECO:0000313" key="7">
    <source>
        <dbReference type="Proteomes" id="UP000694865"/>
    </source>
</evidence>
<name>A0ABM0LWZ3_SACKO</name>
<keyword evidence="3" id="KW-0560">Oxidoreductase</keyword>
<protein>
    <recommendedName>
        <fullName evidence="2">peptide-methionine (S)-S-oxide reductase</fullName>
        <ecNumber evidence="2">1.8.4.11</ecNumber>
    </recommendedName>
    <alternativeName>
        <fullName evidence="4">Peptide-methionine (S)-S-oxide reductase</fullName>
    </alternativeName>
</protein>
<dbReference type="InterPro" id="IPR002569">
    <property type="entry name" value="Met_Sox_Rdtase_MsrA_dom"/>
</dbReference>
<dbReference type="EC" id="1.8.4.11" evidence="2"/>
<evidence type="ECO:0000259" key="6">
    <source>
        <dbReference type="Pfam" id="PF20939"/>
    </source>
</evidence>
<dbReference type="InterPro" id="IPR036509">
    <property type="entry name" value="Met_Sox_Rdtase_MsrA_sf"/>
</dbReference>
<evidence type="ECO:0000256" key="3">
    <source>
        <dbReference type="ARBA" id="ARBA00023002"/>
    </source>
</evidence>
<evidence type="ECO:0000313" key="8">
    <source>
        <dbReference type="RefSeq" id="XP_006812284.1"/>
    </source>
</evidence>
<dbReference type="SUPFAM" id="SSF55068">
    <property type="entry name" value="Peptide methionine sulfoxide reductase"/>
    <property type="match status" value="1"/>
</dbReference>
<dbReference type="Pfam" id="PF01625">
    <property type="entry name" value="PMSR"/>
    <property type="match status" value="1"/>
</dbReference>
<evidence type="ECO:0000256" key="2">
    <source>
        <dbReference type="ARBA" id="ARBA00012502"/>
    </source>
</evidence>
<dbReference type="GeneID" id="100368822"/>
<gene>
    <name evidence="8" type="primary">LOC100368822</name>
</gene>
<comment type="similarity">
    <text evidence="1">Belongs to the MsrA Met sulfoxide reductase family.</text>
</comment>